<accession>A0A0A9BBC3</accession>
<proteinExistence type="predicted"/>
<sequence length="97" mass="10422">MPPRSSGSRPTCSLPPARPRFLLTCTSPSCGPTSSSVRWGAPCCNSPESTRCRPPTCRKCCLVLTTSNTRQPLVSLSSCPERRASWRTPSSGWSPAP</sequence>
<protein>
    <submittedName>
        <fullName evidence="1">Uncharacterized protein</fullName>
    </submittedName>
</protein>
<dbReference type="EMBL" id="GBRH01239370">
    <property type="protein sequence ID" value="JAD58525.1"/>
    <property type="molecule type" value="Transcribed_RNA"/>
</dbReference>
<organism evidence="1">
    <name type="scientific">Arundo donax</name>
    <name type="common">Giant reed</name>
    <name type="synonym">Donax arundinaceus</name>
    <dbReference type="NCBI Taxonomy" id="35708"/>
    <lineage>
        <taxon>Eukaryota</taxon>
        <taxon>Viridiplantae</taxon>
        <taxon>Streptophyta</taxon>
        <taxon>Embryophyta</taxon>
        <taxon>Tracheophyta</taxon>
        <taxon>Spermatophyta</taxon>
        <taxon>Magnoliopsida</taxon>
        <taxon>Liliopsida</taxon>
        <taxon>Poales</taxon>
        <taxon>Poaceae</taxon>
        <taxon>PACMAD clade</taxon>
        <taxon>Arundinoideae</taxon>
        <taxon>Arundineae</taxon>
        <taxon>Arundo</taxon>
    </lineage>
</organism>
<evidence type="ECO:0000313" key="1">
    <source>
        <dbReference type="EMBL" id="JAD58525.1"/>
    </source>
</evidence>
<reference evidence="1" key="2">
    <citation type="journal article" date="2015" name="Data Brief">
        <title>Shoot transcriptome of the giant reed, Arundo donax.</title>
        <authorList>
            <person name="Barrero R.A."/>
            <person name="Guerrero F.D."/>
            <person name="Moolhuijzen P."/>
            <person name="Goolsby J.A."/>
            <person name="Tidwell J."/>
            <person name="Bellgard S.E."/>
            <person name="Bellgard M.I."/>
        </authorList>
    </citation>
    <scope>NUCLEOTIDE SEQUENCE</scope>
    <source>
        <tissue evidence="1">Shoot tissue taken approximately 20 cm above the soil surface</tissue>
    </source>
</reference>
<dbReference type="AlphaFoldDB" id="A0A0A9BBC3"/>
<name>A0A0A9BBC3_ARUDO</name>
<reference evidence="1" key="1">
    <citation type="submission" date="2014-09" db="EMBL/GenBank/DDBJ databases">
        <authorList>
            <person name="Magalhaes I.L.F."/>
            <person name="Oliveira U."/>
            <person name="Santos F.R."/>
            <person name="Vidigal T.H.D.A."/>
            <person name="Brescovit A.D."/>
            <person name="Santos A.J."/>
        </authorList>
    </citation>
    <scope>NUCLEOTIDE SEQUENCE</scope>
    <source>
        <tissue evidence="1">Shoot tissue taken approximately 20 cm above the soil surface</tissue>
    </source>
</reference>